<organism evidence="1 2">
    <name type="scientific">Pseudocohnilembus persalinus</name>
    <name type="common">Ciliate</name>
    <dbReference type="NCBI Taxonomy" id="266149"/>
    <lineage>
        <taxon>Eukaryota</taxon>
        <taxon>Sar</taxon>
        <taxon>Alveolata</taxon>
        <taxon>Ciliophora</taxon>
        <taxon>Intramacronucleata</taxon>
        <taxon>Oligohymenophorea</taxon>
        <taxon>Scuticociliatia</taxon>
        <taxon>Philasterida</taxon>
        <taxon>Pseudocohnilembidae</taxon>
        <taxon>Pseudocohnilembus</taxon>
    </lineage>
</organism>
<protein>
    <submittedName>
        <fullName evidence="1">Uncharacterized protein</fullName>
    </submittedName>
</protein>
<keyword evidence="2" id="KW-1185">Reference proteome</keyword>
<name>A0A0V0QKE4_PSEPJ</name>
<evidence type="ECO:0000313" key="1">
    <source>
        <dbReference type="EMBL" id="KRX02604.1"/>
    </source>
</evidence>
<comment type="caution">
    <text evidence="1">The sequence shown here is derived from an EMBL/GenBank/DDBJ whole genome shotgun (WGS) entry which is preliminary data.</text>
</comment>
<dbReference type="InParanoid" id="A0A0V0QKE4"/>
<dbReference type="Proteomes" id="UP000054937">
    <property type="component" value="Unassembled WGS sequence"/>
</dbReference>
<evidence type="ECO:0000313" key="2">
    <source>
        <dbReference type="Proteomes" id="UP000054937"/>
    </source>
</evidence>
<gene>
    <name evidence="1" type="ORF">PPERSA_11944</name>
</gene>
<sequence>MNAISSPSIGIQQIPLKFKSLEVINNGHLLKQKKNQLQNLQQNSDLHKSQLNQQTNFNEKLEKQRLSNYIYKKQLRKSSDITNSCSSKIQHSINMLQANEKLKEENWVQTNRDNESQDIENQTKFKEKKNYLEKQLSMNMYTDKIESEKNQSPANIDTFDHIQDEDICIPNENKFITEGQQSQIQCKPINDYKYLQQFQSNHLITQ</sequence>
<reference evidence="1 2" key="1">
    <citation type="journal article" date="2015" name="Sci. Rep.">
        <title>Genome of the facultative scuticociliatosis pathogen Pseudocohnilembus persalinus provides insight into its virulence through horizontal gene transfer.</title>
        <authorList>
            <person name="Xiong J."/>
            <person name="Wang G."/>
            <person name="Cheng J."/>
            <person name="Tian M."/>
            <person name="Pan X."/>
            <person name="Warren A."/>
            <person name="Jiang C."/>
            <person name="Yuan D."/>
            <person name="Miao W."/>
        </authorList>
    </citation>
    <scope>NUCLEOTIDE SEQUENCE [LARGE SCALE GENOMIC DNA]</scope>
    <source>
        <strain evidence="1">36N120E</strain>
    </source>
</reference>
<proteinExistence type="predicted"/>
<dbReference type="AlphaFoldDB" id="A0A0V0QKE4"/>
<accession>A0A0V0QKE4</accession>
<dbReference type="EMBL" id="LDAU01000154">
    <property type="protein sequence ID" value="KRX02604.1"/>
    <property type="molecule type" value="Genomic_DNA"/>
</dbReference>